<feature type="transmembrane region" description="Helical" evidence="2">
    <location>
        <begin position="41"/>
        <end position="59"/>
    </location>
</feature>
<feature type="region of interest" description="Disordered" evidence="1">
    <location>
        <begin position="166"/>
        <end position="193"/>
    </location>
</feature>
<protein>
    <submittedName>
        <fullName evidence="3">Uncharacterized protein</fullName>
    </submittedName>
</protein>
<keyword evidence="2" id="KW-1133">Transmembrane helix</keyword>
<evidence type="ECO:0000256" key="2">
    <source>
        <dbReference type="SAM" id="Phobius"/>
    </source>
</evidence>
<sequence length="355" mass="38135">MSEADHSSSEQTHPPMRLAPAPIRSVQGNGAPDRGVGAAEFIGIGLTLLWGVLVGGFFLLIPEGEADFDPIVFTMTLFAVFMPVALIWVGISAARNARIMREESARLTAAVDALRSSYVSRAQGERPDPRAGAIERKLEELVTAQRNSEAALARIASRAGLAAEVPLPGKPALSRPEPAPETESQPAFDLGTPAVTGAAPISVEEFIRALNFPENEKDKAGFAALRKALRDPKISGLIHSAQDVLTLLSEDGIYMDDLSPEPARPAIWRKFGAGKRGEEIAGMDGVRDRSCLALTSGRMRADPIFRDAAHHFLRKFDQTFAAFSETASDTEILAVSETRTARAFMLLGKVSGTFD</sequence>
<evidence type="ECO:0000313" key="3">
    <source>
        <dbReference type="EMBL" id="SIO21880.1"/>
    </source>
</evidence>
<dbReference type="STRING" id="1217970.SAMN05444002_3585"/>
<organism evidence="3 4">
    <name type="scientific">Vannielia litorea</name>
    <dbReference type="NCBI Taxonomy" id="1217970"/>
    <lineage>
        <taxon>Bacteria</taxon>
        <taxon>Pseudomonadati</taxon>
        <taxon>Pseudomonadota</taxon>
        <taxon>Alphaproteobacteria</taxon>
        <taxon>Rhodobacterales</taxon>
        <taxon>Paracoccaceae</taxon>
        <taxon>Vannielia</taxon>
    </lineage>
</organism>
<reference evidence="4" key="1">
    <citation type="submission" date="2016-11" db="EMBL/GenBank/DDBJ databases">
        <authorList>
            <person name="Varghese N."/>
            <person name="Submissions S."/>
        </authorList>
    </citation>
    <scope>NUCLEOTIDE SEQUENCE [LARGE SCALE GENOMIC DNA]</scope>
    <source>
        <strain evidence="4">DSM 29440</strain>
    </source>
</reference>
<feature type="transmembrane region" description="Helical" evidence="2">
    <location>
        <begin position="71"/>
        <end position="91"/>
    </location>
</feature>
<dbReference type="AlphaFoldDB" id="A0A1N6HQ66"/>
<keyword evidence="4" id="KW-1185">Reference proteome</keyword>
<accession>A0A1N6HQ66</accession>
<gene>
    <name evidence="3" type="ORF">SAMN05444002_3585</name>
</gene>
<proteinExistence type="predicted"/>
<dbReference type="Proteomes" id="UP000184932">
    <property type="component" value="Unassembled WGS sequence"/>
</dbReference>
<name>A0A1N6HQ66_9RHOB</name>
<feature type="region of interest" description="Disordered" evidence="1">
    <location>
        <begin position="1"/>
        <end position="23"/>
    </location>
</feature>
<keyword evidence="2" id="KW-0472">Membrane</keyword>
<dbReference type="EMBL" id="FSRL01000001">
    <property type="protein sequence ID" value="SIO21880.1"/>
    <property type="molecule type" value="Genomic_DNA"/>
</dbReference>
<dbReference type="RefSeq" id="WP_245794528.1">
    <property type="nucleotide sequence ID" value="NZ_FSRL01000001.1"/>
</dbReference>
<evidence type="ECO:0000256" key="1">
    <source>
        <dbReference type="SAM" id="MobiDB-lite"/>
    </source>
</evidence>
<keyword evidence="2" id="KW-0812">Transmembrane</keyword>
<evidence type="ECO:0000313" key="4">
    <source>
        <dbReference type="Proteomes" id="UP000184932"/>
    </source>
</evidence>